<evidence type="ECO:0000256" key="6">
    <source>
        <dbReference type="ARBA" id="ARBA00023180"/>
    </source>
</evidence>
<evidence type="ECO:0000256" key="7">
    <source>
        <dbReference type="RuleBase" id="RU364138"/>
    </source>
</evidence>
<gene>
    <name evidence="8" type="ORF">HPB52_008154</name>
</gene>
<evidence type="ECO:0000256" key="3">
    <source>
        <dbReference type="ARBA" id="ARBA00022801"/>
    </source>
</evidence>
<dbReference type="InterPro" id="IPR007000">
    <property type="entry name" value="PLipase_B-like"/>
</dbReference>
<keyword evidence="6" id="KW-0325">Glycoprotein</keyword>
<keyword evidence="9" id="KW-1185">Reference proteome</keyword>
<keyword evidence="4 7" id="KW-0442">Lipid degradation</keyword>
<reference evidence="8" key="1">
    <citation type="journal article" date="2020" name="Cell">
        <title>Large-Scale Comparative Analyses of Tick Genomes Elucidate Their Genetic Diversity and Vector Capacities.</title>
        <authorList>
            <consortium name="Tick Genome and Microbiome Consortium (TIGMIC)"/>
            <person name="Jia N."/>
            <person name="Wang J."/>
            <person name="Shi W."/>
            <person name="Du L."/>
            <person name="Sun Y."/>
            <person name="Zhan W."/>
            <person name="Jiang J.F."/>
            <person name="Wang Q."/>
            <person name="Zhang B."/>
            <person name="Ji P."/>
            <person name="Bell-Sakyi L."/>
            <person name="Cui X.M."/>
            <person name="Yuan T.T."/>
            <person name="Jiang B.G."/>
            <person name="Yang W.F."/>
            <person name="Lam T.T."/>
            <person name="Chang Q.C."/>
            <person name="Ding S.J."/>
            <person name="Wang X.J."/>
            <person name="Zhu J.G."/>
            <person name="Ruan X.D."/>
            <person name="Zhao L."/>
            <person name="Wei J.T."/>
            <person name="Ye R.Z."/>
            <person name="Que T.C."/>
            <person name="Du C.H."/>
            <person name="Zhou Y.H."/>
            <person name="Cheng J.X."/>
            <person name="Dai P.F."/>
            <person name="Guo W.B."/>
            <person name="Han X.H."/>
            <person name="Huang E.J."/>
            <person name="Li L.F."/>
            <person name="Wei W."/>
            <person name="Gao Y.C."/>
            <person name="Liu J.Z."/>
            <person name="Shao H.Z."/>
            <person name="Wang X."/>
            <person name="Wang C.C."/>
            <person name="Yang T.C."/>
            <person name="Huo Q.B."/>
            <person name="Li W."/>
            <person name="Chen H.Y."/>
            <person name="Chen S.E."/>
            <person name="Zhou L.G."/>
            <person name="Ni X.B."/>
            <person name="Tian J.H."/>
            <person name="Sheng Y."/>
            <person name="Liu T."/>
            <person name="Pan Y.S."/>
            <person name="Xia L.Y."/>
            <person name="Li J."/>
            <person name="Zhao F."/>
            <person name="Cao W.C."/>
        </authorList>
    </citation>
    <scope>NUCLEOTIDE SEQUENCE</scope>
    <source>
        <strain evidence="8">Rsan-2018</strain>
    </source>
</reference>
<feature type="chain" id="PRO_5039751971" description="Phospholipase B-like" evidence="7">
    <location>
        <begin position="24"/>
        <end position="577"/>
    </location>
</feature>
<reference evidence="8" key="2">
    <citation type="submission" date="2021-09" db="EMBL/GenBank/DDBJ databases">
        <authorList>
            <person name="Jia N."/>
            <person name="Wang J."/>
            <person name="Shi W."/>
            <person name="Du L."/>
            <person name="Sun Y."/>
            <person name="Zhan W."/>
            <person name="Jiang J."/>
            <person name="Wang Q."/>
            <person name="Zhang B."/>
            <person name="Ji P."/>
            <person name="Sakyi L.B."/>
            <person name="Cui X."/>
            <person name="Yuan T."/>
            <person name="Jiang B."/>
            <person name="Yang W."/>
            <person name="Lam T.T.-Y."/>
            <person name="Chang Q."/>
            <person name="Ding S."/>
            <person name="Wang X."/>
            <person name="Zhu J."/>
            <person name="Ruan X."/>
            <person name="Zhao L."/>
            <person name="Wei J."/>
            <person name="Que T."/>
            <person name="Du C."/>
            <person name="Cheng J."/>
            <person name="Dai P."/>
            <person name="Han X."/>
            <person name="Huang E."/>
            <person name="Gao Y."/>
            <person name="Liu J."/>
            <person name="Shao H."/>
            <person name="Ye R."/>
            <person name="Li L."/>
            <person name="Wei W."/>
            <person name="Wang X."/>
            <person name="Wang C."/>
            <person name="Huo Q."/>
            <person name="Li W."/>
            <person name="Guo W."/>
            <person name="Chen H."/>
            <person name="Chen S."/>
            <person name="Zhou L."/>
            <person name="Zhou L."/>
            <person name="Ni X."/>
            <person name="Tian J."/>
            <person name="Zhou Y."/>
            <person name="Sheng Y."/>
            <person name="Liu T."/>
            <person name="Pan Y."/>
            <person name="Xia L."/>
            <person name="Li J."/>
            <person name="Zhao F."/>
            <person name="Cao W."/>
        </authorList>
    </citation>
    <scope>NUCLEOTIDE SEQUENCE</scope>
    <source>
        <strain evidence="8">Rsan-2018</strain>
        <tissue evidence="8">Larvae</tissue>
    </source>
</reference>
<dbReference type="PANTHER" id="PTHR12370">
    <property type="entry name" value="PHOSPHOLIPASE B-RELATED"/>
    <property type="match status" value="1"/>
</dbReference>
<keyword evidence="2 7" id="KW-0732">Signal</keyword>
<dbReference type="EMBL" id="JABSTV010001253">
    <property type="protein sequence ID" value="KAH7943429.1"/>
    <property type="molecule type" value="Genomic_DNA"/>
</dbReference>
<keyword evidence="5 7" id="KW-0443">Lipid metabolism</keyword>
<accession>A0A9D4PIK3</accession>
<comment type="caution">
    <text evidence="8">The sequence shown here is derived from an EMBL/GenBank/DDBJ whole genome shotgun (WGS) entry which is preliminary data.</text>
</comment>
<evidence type="ECO:0000313" key="8">
    <source>
        <dbReference type="EMBL" id="KAH7943429.1"/>
    </source>
</evidence>
<evidence type="ECO:0000256" key="4">
    <source>
        <dbReference type="ARBA" id="ARBA00022963"/>
    </source>
</evidence>
<protein>
    <recommendedName>
        <fullName evidence="7">Phospholipase B-like</fullName>
        <ecNumber evidence="7">3.1.1.-</ecNumber>
    </recommendedName>
</protein>
<dbReference type="PANTHER" id="PTHR12370:SF3">
    <property type="entry name" value="PHOSPHOLIPASE B-LIKE 2-RELATED"/>
    <property type="match status" value="1"/>
</dbReference>
<dbReference type="Proteomes" id="UP000821837">
    <property type="component" value="Unassembled WGS sequence"/>
</dbReference>
<evidence type="ECO:0000256" key="1">
    <source>
        <dbReference type="ARBA" id="ARBA00007835"/>
    </source>
</evidence>
<dbReference type="GO" id="GO:0005576">
    <property type="term" value="C:extracellular region"/>
    <property type="evidence" value="ECO:0007669"/>
    <property type="project" value="TreeGrafter"/>
</dbReference>
<evidence type="ECO:0000256" key="5">
    <source>
        <dbReference type="ARBA" id="ARBA00023098"/>
    </source>
</evidence>
<dbReference type="Pfam" id="PF04916">
    <property type="entry name" value="Phospholip_B"/>
    <property type="match status" value="1"/>
</dbReference>
<dbReference type="EC" id="3.1.1.-" evidence="7"/>
<evidence type="ECO:0000256" key="2">
    <source>
        <dbReference type="ARBA" id="ARBA00022729"/>
    </source>
</evidence>
<dbReference type="AlphaFoldDB" id="A0A9D4PIK3"/>
<sequence>MESTRRMQLTLAALAILAQVAWGLDAWVKFNSFSNSFEVKLGRSDANDKIAAWGSFHNAINETGFSFLDIYTNEALPDDHQAYAAGFLEGYFTRDLIRMHYNNTWADYCKDEGAYCKRLFSFLQENLQFMFKNVIMYHKHVPYWHQVYLVLQQLNGMEDGRVADSRHYFSSEFHINVTTTLLLNLHGDVQDLERVLKRRVLSRSVGEGSCSALVKLLPGNKDLYFAHNTWTKYSSMLRILKKFRLPYRHTPDSCANIAGHTTTFSSYPGRIFSGDDFYLISSGLATMETTLGNENDDLYRTVKPQSVLAFIRNLVANRLAENGHEWTEIFSWYNSGTYNNQWMVLDYNKFTPGKDLQDGLLHVLEQLPQYINVTDATGTLRAETYWASYNVPSFKFIFNVSGWWTLVEKYGDWFTYDKTPRALMFARDHRKVQDMESMINLMRYNDYKNDPLARCNCTPPYSAENAISARSDLNPADGTYPFPSLGHRAHGATDMKLTNSSLFEKLEFVSVSGPTWTQQPPFRWSTSGFKDRHEGHPDLWKFEPFIHRWLLMPPEELKYEIEQTGNSVTDEEIIIFF</sequence>
<dbReference type="Gene3D" id="3.60.60.30">
    <property type="match status" value="1"/>
</dbReference>
<proteinExistence type="inferred from homology"/>
<feature type="signal peptide" evidence="7">
    <location>
        <begin position="1"/>
        <end position="23"/>
    </location>
</feature>
<keyword evidence="3 7" id="KW-0378">Hydrolase</keyword>
<dbReference type="GO" id="GO:0004620">
    <property type="term" value="F:phospholipase activity"/>
    <property type="evidence" value="ECO:0007669"/>
    <property type="project" value="InterPro"/>
</dbReference>
<comment type="similarity">
    <text evidence="1 7">Belongs to the phospholipase B-like family.</text>
</comment>
<dbReference type="VEuPathDB" id="VectorBase:RSAN_055591"/>
<organism evidence="8 9">
    <name type="scientific">Rhipicephalus sanguineus</name>
    <name type="common">Brown dog tick</name>
    <name type="synonym">Ixodes sanguineus</name>
    <dbReference type="NCBI Taxonomy" id="34632"/>
    <lineage>
        <taxon>Eukaryota</taxon>
        <taxon>Metazoa</taxon>
        <taxon>Ecdysozoa</taxon>
        <taxon>Arthropoda</taxon>
        <taxon>Chelicerata</taxon>
        <taxon>Arachnida</taxon>
        <taxon>Acari</taxon>
        <taxon>Parasitiformes</taxon>
        <taxon>Ixodida</taxon>
        <taxon>Ixodoidea</taxon>
        <taxon>Ixodidae</taxon>
        <taxon>Rhipicephalinae</taxon>
        <taxon>Rhipicephalus</taxon>
        <taxon>Rhipicephalus</taxon>
    </lineage>
</organism>
<dbReference type="OrthoDB" id="443524at2759"/>
<comment type="function">
    <text evidence="7">Putative phospholipase.</text>
</comment>
<evidence type="ECO:0000313" key="9">
    <source>
        <dbReference type="Proteomes" id="UP000821837"/>
    </source>
</evidence>
<name>A0A9D4PIK3_RHISA</name>
<dbReference type="GO" id="GO:0009395">
    <property type="term" value="P:phospholipid catabolic process"/>
    <property type="evidence" value="ECO:0007669"/>
    <property type="project" value="TreeGrafter"/>
</dbReference>
<dbReference type="OMA" id="WSSYYEM"/>